<dbReference type="GeneID" id="117354130"/>
<organism evidence="7 8">
    <name type="scientific">Geotrypetes seraphini</name>
    <name type="common">Gaboon caecilian</name>
    <name type="synonym">Caecilia seraphini</name>
    <dbReference type="NCBI Taxonomy" id="260995"/>
    <lineage>
        <taxon>Eukaryota</taxon>
        <taxon>Metazoa</taxon>
        <taxon>Chordata</taxon>
        <taxon>Craniata</taxon>
        <taxon>Vertebrata</taxon>
        <taxon>Euteleostomi</taxon>
        <taxon>Amphibia</taxon>
        <taxon>Gymnophiona</taxon>
        <taxon>Geotrypetes</taxon>
    </lineage>
</organism>
<gene>
    <name evidence="8" type="primary">SDHAF3</name>
</gene>
<sequence>MIFKIFYIYIKSEEVMSGGPPSLVSQVRCLYKKILRLHKILPLDLKVLGDQYVKDEFKRHKTVNPTEAQRFLEEWEIQLRHHYRNRGLPFTFPFEGVSSPYKSNLAGEAAQVQDSCAFLLERRLSRLMHWYSCSRLVKASRIHHKRHLME</sequence>
<evidence type="ECO:0000256" key="3">
    <source>
        <dbReference type="ARBA" id="ARBA00022946"/>
    </source>
</evidence>
<evidence type="ECO:0000313" key="7">
    <source>
        <dbReference type="Proteomes" id="UP000515159"/>
    </source>
</evidence>
<dbReference type="CTD" id="57001"/>
<dbReference type="GO" id="GO:0034553">
    <property type="term" value="P:mitochondrial respiratory chain complex II assembly"/>
    <property type="evidence" value="ECO:0007669"/>
    <property type="project" value="UniProtKB-UniRule"/>
</dbReference>
<accession>A0A6P8PXA0</accession>
<dbReference type="GO" id="GO:0006105">
    <property type="term" value="P:succinate metabolic process"/>
    <property type="evidence" value="ECO:0007669"/>
    <property type="project" value="TreeGrafter"/>
</dbReference>
<dbReference type="CDD" id="cd20270">
    <property type="entry name" value="Complex1_LYR_SDHAF3_LYRM10"/>
    <property type="match status" value="1"/>
</dbReference>
<keyword evidence="5 6" id="KW-0143">Chaperone</keyword>
<dbReference type="Proteomes" id="UP000515159">
    <property type="component" value="Chromosome 2"/>
</dbReference>
<evidence type="ECO:0000256" key="5">
    <source>
        <dbReference type="ARBA" id="ARBA00023186"/>
    </source>
</evidence>
<dbReference type="PANTHER" id="PTHR13137:SF6">
    <property type="entry name" value="SUCCINATE DEHYDROGENASE ASSEMBLY FACTOR 3, MITOCHONDRIAL"/>
    <property type="match status" value="1"/>
</dbReference>
<dbReference type="PANTHER" id="PTHR13137">
    <property type="entry name" value="DC11 ACN9 HOMOLOG"/>
    <property type="match status" value="1"/>
</dbReference>
<comment type="subcellular location">
    <subcellularLocation>
        <location evidence="1 6">Mitochondrion matrix</location>
    </subcellularLocation>
</comment>
<proteinExistence type="inferred from homology"/>
<dbReference type="GO" id="GO:0005758">
    <property type="term" value="C:mitochondrial intermembrane space"/>
    <property type="evidence" value="ECO:0007669"/>
    <property type="project" value="TreeGrafter"/>
</dbReference>
<evidence type="ECO:0000313" key="8">
    <source>
        <dbReference type="RefSeq" id="XP_033786935.1"/>
    </source>
</evidence>
<evidence type="ECO:0000256" key="6">
    <source>
        <dbReference type="RuleBase" id="RU368039"/>
    </source>
</evidence>
<dbReference type="Pfam" id="PF13233">
    <property type="entry name" value="Complex1_LYR_2"/>
    <property type="match status" value="1"/>
</dbReference>
<comment type="subunit">
    <text evidence="6">Interacts with the iron-sulfur protein subunit within the SDH catalytic dimer.</text>
</comment>
<keyword evidence="3" id="KW-0809">Transit peptide</keyword>
<dbReference type="OrthoDB" id="278329at2759"/>
<keyword evidence="7" id="KW-1185">Reference proteome</keyword>
<dbReference type="GO" id="GO:0005759">
    <property type="term" value="C:mitochondrial matrix"/>
    <property type="evidence" value="ECO:0007669"/>
    <property type="project" value="UniProtKB-SubCell"/>
</dbReference>
<dbReference type="InParanoid" id="A0A6P8PXA0"/>
<evidence type="ECO:0000256" key="1">
    <source>
        <dbReference type="ARBA" id="ARBA00004305"/>
    </source>
</evidence>
<protein>
    <recommendedName>
        <fullName evidence="6">Succinate dehydrogenase assembly factor 3</fullName>
        <shortName evidence="6">SDH assembly factor 3</shortName>
        <shortName evidence="6">SDHAF3</shortName>
    </recommendedName>
</protein>
<evidence type="ECO:0000256" key="4">
    <source>
        <dbReference type="ARBA" id="ARBA00023128"/>
    </source>
</evidence>
<comment type="function">
    <text evidence="6">Plays an essential role in the assembly of succinate dehydrogenase (SDH), an enzyme complex (also referred to as respiratory complex II) that is a component of both the tricarboxylic acid (TCA) cycle and the mitochondrial electron transport chain, and which couples the oxidation of succinate to fumarate with the reduction of ubiquinone (coenzyme Q) to ubiquinol. Promotes maturation of the iron-sulfur protein subunit of the SDH catalytic dimer, protecting it from the deleterious effects of oxidants. May act together with SDHAF1.</text>
</comment>
<keyword evidence="4 6" id="KW-0496">Mitochondrion</keyword>
<dbReference type="RefSeq" id="XP_033786935.1">
    <property type="nucleotide sequence ID" value="XM_033931044.1"/>
</dbReference>
<dbReference type="AlphaFoldDB" id="A0A6P8PXA0"/>
<evidence type="ECO:0000256" key="2">
    <source>
        <dbReference type="ARBA" id="ARBA00006020"/>
    </source>
</evidence>
<dbReference type="InterPro" id="IPR008381">
    <property type="entry name" value="SDHAF3/Sdh7"/>
</dbReference>
<name>A0A6P8PXA0_GEOSA</name>
<reference evidence="8" key="1">
    <citation type="submission" date="2025-08" db="UniProtKB">
        <authorList>
            <consortium name="RefSeq"/>
        </authorList>
    </citation>
    <scope>IDENTIFICATION</scope>
</reference>
<dbReference type="KEGG" id="gsh:117354130"/>
<comment type="similarity">
    <text evidence="2 6">Belongs to the complex I LYR family. SDHAF3 subfamily.</text>
</comment>